<dbReference type="SUPFAM" id="SSF48613">
    <property type="entry name" value="Heme oxygenase-like"/>
    <property type="match status" value="1"/>
</dbReference>
<evidence type="ECO:0000313" key="2">
    <source>
        <dbReference type="EMBL" id="PWE00231.1"/>
    </source>
</evidence>
<dbReference type="AlphaFoldDB" id="A0A2U2BAZ1"/>
<dbReference type="InterPro" id="IPR016084">
    <property type="entry name" value="Haem_Oase-like_multi-hlx"/>
</dbReference>
<proteinExistence type="predicted"/>
<gene>
    <name evidence="2" type="ORF">DDZ16_07060</name>
</gene>
<dbReference type="InterPro" id="IPR004305">
    <property type="entry name" value="Thiaminase-2/PQQC"/>
</dbReference>
<dbReference type="GO" id="GO:0005829">
    <property type="term" value="C:cytosol"/>
    <property type="evidence" value="ECO:0007669"/>
    <property type="project" value="TreeGrafter"/>
</dbReference>
<dbReference type="CDD" id="cd19365">
    <property type="entry name" value="TenA_C-like"/>
    <property type="match status" value="1"/>
</dbReference>
<dbReference type="EMBL" id="QEWP01000004">
    <property type="protein sequence ID" value="PWE00231.1"/>
    <property type="molecule type" value="Genomic_DNA"/>
</dbReference>
<dbReference type="PANTHER" id="PTHR43198:SF2">
    <property type="entry name" value="SI:CH1073-67J19.1-RELATED"/>
    <property type="match status" value="1"/>
</dbReference>
<protein>
    <submittedName>
        <fullName evidence="2">TenA family transcriptional regulator</fullName>
    </submittedName>
</protein>
<accession>A0A2U2BAZ1</accession>
<name>A0A2U2BAZ1_9BACT</name>
<dbReference type="InterPro" id="IPR050967">
    <property type="entry name" value="Thiamine_Salvage_TenA"/>
</dbReference>
<dbReference type="OrthoDB" id="34166at2"/>
<dbReference type="RefSeq" id="WP_109263854.1">
    <property type="nucleotide sequence ID" value="NZ_QEWP01000004.1"/>
</dbReference>
<evidence type="ECO:0000259" key="1">
    <source>
        <dbReference type="Pfam" id="PF03070"/>
    </source>
</evidence>
<dbReference type="Pfam" id="PF03070">
    <property type="entry name" value="TENA_THI-4"/>
    <property type="match status" value="1"/>
</dbReference>
<comment type="caution">
    <text evidence="2">The sequence shown here is derived from an EMBL/GenBank/DDBJ whole genome shotgun (WGS) entry which is preliminary data.</text>
</comment>
<feature type="domain" description="Thiaminase-2/PQQC" evidence="1">
    <location>
        <begin position="24"/>
        <end position="221"/>
    </location>
</feature>
<reference evidence="2 3" key="1">
    <citation type="submission" date="2018-05" db="EMBL/GenBank/DDBJ databases">
        <title>Marinilabilia rubrum sp. nov., isolated from saltern sediment.</title>
        <authorList>
            <person name="Zhang R."/>
        </authorList>
    </citation>
    <scope>NUCLEOTIDE SEQUENCE [LARGE SCALE GENOMIC DNA]</scope>
    <source>
        <strain evidence="2 3">WTE16</strain>
    </source>
</reference>
<dbReference type="PANTHER" id="PTHR43198">
    <property type="entry name" value="BIFUNCTIONAL TH2 PROTEIN"/>
    <property type="match status" value="1"/>
</dbReference>
<keyword evidence="3" id="KW-1185">Reference proteome</keyword>
<sequence>MKTLLQLNTPPAGPFTAQLWNENEALIERIFNHPFCRGLSNGSLPVESFKHYLQQDALYIEQDARAFAITAGKSKTRESFSFFLHMAKDGLEIERALHQNLMPAFKIEPAKKMSKACCNYTSFLLNTALNESSAISAAALLPCFWVYRETGLNIRQSSIINNPYQPWLDTYADDVYGEYVSKFINILECEMAGTNKTERQEMLRVFGHSIAYELDFFDEALAQSNY</sequence>
<dbReference type="Proteomes" id="UP000244956">
    <property type="component" value="Unassembled WGS sequence"/>
</dbReference>
<evidence type="ECO:0000313" key="3">
    <source>
        <dbReference type="Proteomes" id="UP000244956"/>
    </source>
</evidence>
<organism evidence="2 3">
    <name type="scientific">Marinilabilia rubra</name>
    <dbReference type="NCBI Taxonomy" id="2162893"/>
    <lineage>
        <taxon>Bacteria</taxon>
        <taxon>Pseudomonadati</taxon>
        <taxon>Bacteroidota</taxon>
        <taxon>Bacteroidia</taxon>
        <taxon>Marinilabiliales</taxon>
        <taxon>Marinilabiliaceae</taxon>
        <taxon>Marinilabilia</taxon>
    </lineage>
</organism>
<dbReference type="Gene3D" id="1.20.910.10">
    <property type="entry name" value="Heme oxygenase-like"/>
    <property type="match status" value="1"/>
</dbReference>